<dbReference type="GO" id="GO:0019028">
    <property type="term" value="C:viral capsid"/>
    <property type="evidence" value="ECO:0007669"/>
    <property type="project" value="InterPro"/>
</dbReference>
<organism evidence="1">
    <name type="scientific">Darwin betaflexivirus 1</name>
    <dbReference type="NCBI Taxonomy" id="2201304"/>
    <lineage>
        <taxon>Viruses</taxon>
        <taxon>Riboviria</taxon>
        <taxon>Orthornavirae</taxon>
        <taxon>Kitrinoviricota</taxon>
        <taxon>Alsuviricetes</taxon>
        <taxon>Tymovirales</taxon>
        <taxon>Betaflexiviridae</taxon>
    </lineage>
</organism>
<name>A0A2U8JQD1_9VIRU</name>
<evidence type="ECO:0000313" key="1">
    <source>
        <dbReference type="EMBL" id="AWK77902.1"/>
    </source>
</evidence>
<dbReference type="Pfam" id="PF05892">
    <property type="entry name" value="Tricho_coat"/>
    <property type="match status" value="1"/>
</dbReference>
<dbReference type="EMBL" id="MG995734">
    <property type="protein sequence ID" value="AWK77902.1"/>
    <property type="molecule type" value="Genomic_RNA"/>
</dbReference>
<reference evidence="1" key="1">
    <citation type="journal article" date="2018" name="J. Gen. Virol.">
        <title>Metagenomic analysis of Varroa-free Australian honey bees (Apis mellifera) shows a diverse Picornavirales virome.</title>
        <authorList>
            <person name="Roberts J.M."/>
            <person name="Anderson D.L."/>
            <person name="Durr P.A."/>
        </authorList>
    </citation>
    <scope>NUCLEOTIDE SEQUENCE</scope>
    <source>
        <strain evidence="1">NT-3</strain>
    </source>
</reference>
<dbReference type="InterPro" id="IPR008879">
    <property type="entry name" value="Coat_protein_tricho/vitivirus"/>
</dbReference>
<protein>
    <submittedName>
        <fullName evidence="1">Structural protein</fullName>
    </submittedName>
</protein>
<reference evidence="1" key="2">
    <citation type="submission" date="2018-02" db="EMBL/GenBank/DDBJ databases">
        <authorList>
            <person name="Anderson D."/>
            <person name="Durr P."/>
        </authorList>
    </citation>
    <scope>NUCLEOTIDE SEQUENCE</scope>
    <source>
        <strain evidence="1">NT-3</strain>
    </source>
</reference>
<proteinExistence type="predicted"/>
<sequence>MQTRFPDVSIEIPMMTVEGTGEFRSNLRLRTCTEAIITWLRNNEDVSLRTWTFRQACECFADHALSYYIEAGGEDRRSNLYEKMPDLCKEAREVAFDFSSGISENRRTPARNRVISNLNARLFMTEGNKATFEARGTVERMSCLTI</sequence>
<accession>A0A2U8JQD1</accession>